<accession>E9KSM6</accession>
<dbReference type="Pfam" id="PF02801">
    <property type="entry name" value="Ketoacyl-synt_C"/>
    <property type="match status" value="2"/>
</dbReference>
<dbReference type="Pfam" id="PF00550">
    <property type="entry name" value="PP-binding"/>
    <property type="match status" value="3"/>
</dbReference>
<feature type="domain" description="Carrier" evidence="12">
    <location>
        <begin position="627"/>
        <end position="702"/>
    </location>
</feature>
<feature type="region of interest" description="N-terminal hotdog fold" evidence="10">
    <location>
        <begin position="1366"/>
        <end position="1499"/>
    </location>
</feature>
<dbReference type="InterPro" id="IPR057326">
    <property type="entry name" value="KR_dom"/>
</dbReference>
<evidence type="ECO:0000256" key="4">
    <source>
        <dbReference type="ARBA" id="ARBA00006484"/>
    </source>
</evidence>
<dbReference type="Gene3D" id="3.40.50.1820">
    <property type="entry name" value="alpha/beta hydrolase"/>
    <property type="match status" value="1"/>
</dbReference>
<dbReference type="InterPro" id="IPR014031">
    <property type="entry name" value="Ketoacyl_synth_C"/>
</dbReference>
<dbReference type="SMART" id="SM00826">
    <property type="entry name" value="PKS_DH"/>
    <property type="match status" value="1"/>
</dbReference>
<evidence type="ECO:0000256" key="6">
    <source>
        <dbReference type="ARBA" id="ARBA00022490"/>
    </source>
</evidence>
<dbReference type="GO" id="GO:0006633">
    <property type="term" value="P:fatty acid biosynthetic process"/>
    <property type="evidence" value="ECO:0007669"/>
    <property type="project" value="UniProtKB-UniPathway"/>
</dbReference>
<dbReference type="InterPro" id="IPR049551">
    <property type="entry name" value="PKS_DH_C"/>
</dbReference>
<dbReference type="Gene3D" id="3.10.129.110">
    <property type="entry name" value="Polyketide synthase dehydratase"/>
    <property type="match status" value="1"/>
</dbReference>
<dbReference type="InterPro" id="IPR000073">
    <property type="entry name" value="AB_hydrolase_1"/>
</dbReference>
<dbReference type="PANTHER" id="PTHR43775:SF37">
    <property type="entry name" value="SI:DKEY-61P9.11"/>
    <property type="match status" value="1"/>
</dbReference>
<dbReference type="UniPathway" id="UPA00094"/>
<dbReference type="CDD" id="cd08953">
    <property type="entry name" value="KR_2_SDR_x"/>
    <property type="match status" value="1"/>
</dbReference>
<dbReference type="PROSITE" id="PS50075">
    <property type="entry name" value="CARRIER"/>
    <property type="match status" value="3"/>
</dbReference>
<feature type="region of interest" description="C-terminal hotdog fold" evidence="10">
    <location>
        <begin position="1516"/>
        <end position="1674"/>
    </location>
</feature>
<dbReference type="InterPro" id="IPR049900">
    <property type="entry name" value="PKS_mFAS_DH"/>
</dbReference>
<dbReference type="Gene3D" id="1.10.1200.10">
    <property type="entry name" value="ACP-like"/>
    <property type="match status" value="3"/>
</dbReference>
<evidence type="ECO:0000313" key="15">
    <source>
        <dbReference type="EMBL" id="ADH01490.1"/>
    </source>
</evidence>
<evidence type="ECO:0000256" key="8">
    <source>
        <dbReference type="ARBA" id="ARBA00022679"/>
    </source>
</evidence>
<keyword evidence="9" id="KW-0677">Repeat</keyword>
<name>E9KSM6_9PSED</name>
<dbReference type="SUPFAM" id="SSF51735">
    <property type="entry name" value="NAD(P)-binding Rossmann-fold domains"/>
    <property type="match status" value="1"/>
</dbReference>
<evidence type="ECO:0000256" key="10">
    <source>
        <dbReference type="PROSITE-ProRule" id="PRU01363"/>
    </source>
</evidence>
<dbReference type="GO" id="GO:0071770">
    <property type="term" value="P:DIM/DIP cell wall layer assembly"/>
    <property type="evidence" value="ECO:0007669"/>
    <property type="project" value="TreeGrafter"/>
</dbReference>
<dbReference type="Pfam" id="PF00561">
    <property type="entry name" value="Abhydrolase_1"/>
    <property type="match status" value="1"/>
</dbReference>
<dbReference type="SMART" id="SM01294">
    <property type="entry name" value="PKS_PP_betabranch"/>
    <property type="match status" value="1"/>
</dbReference>
<evidence type="ECO:0000256" key="2">
    <source>
        <dbReference type="ARBA" id="ARBA00004792"/>
    </source>
</evidence>
<dbReference type="PROSITE" id="PS00012">
    <property type="entry name" value="PHOSPHOPANTETHEINE"/>
    <property type="match status" value="1"/>
</dbReference>
<dbReference type="PROSITE" id="PS00606">
    <property type="entry name" value="KS3_1"/>
    <property type="match status" value="2"/>
</dbReference>
<dbReference type="Gene3D" id="1.10.1240.100">
    <property type="match status" value="1"/>
</dbReference>
<evidence type="ECO:0000256" key="11">
    <source>
        <dbReference type="SAM" id="MobiDB-lite"/>
    </source>
</evidence>
<dbReference type="InterPro" id="IPR018201">
    <property type="entry name" value="Ketoacyl_synth_AS"/>
</dbReference>
<dbReference type="Gene3D" id="3.30.70.3290">
    <property type="match status" value="1"/>
</dbReference>
<dbReference type="SUPFAM" id="SSF53474">
    <property type="entry name" value="alpha/beta-Hydrolases"/>
    <property type="match status" value="1"/>
</dbReference>
<dbReference type="InterPro" id="IPR036291">
    <property type="entry name" value="NAD(P)-bd_dom_sf"/>
</dbReference>
<dbReference type="Gene3D" id="3.10.129.10">
    <property type="entry name" value="Hotdog Thioesterase"/>
    <property type="match status" value="1"/>
</dbReference>
<dbReference type="GO" id="GO:0004315">
    <property type="term" value="F:3-oxoacyl-[acyl-carrier-protein] synthase activity"/>
    <property type="evidence" value="ECO:0007669"/>
    <property type="project" value="InterPro"/>
</dbReference>
<evidence type="ECO:0000259" key="12">
    <source>
        <dbReference type="PROSITE" id="PS50075"/>
    </source>
</evidence>
<dbReference type="CDD" id="cd00833">
    <property type="entry name" value="PKS"/>
    <property type="match status" value="2"/>
</dbReference>
<dbReference type="InterPro" id="IPR050091">
    <property type="entry name" value="PKS_NRPS_Biosynth_Enz"/>
</dbReference>
<feature type="domain" description="Ketosynthase family 3 (KS3)" evidence="13">
    <location>
        <begin position="732"/>
        <end position="1156"/>
    </location>
</feature>
<dbReference type="Gene3D" id="3.40.50.720">
    <property type="entry name" value="NAD(P)-binding Rossmann-like Domain"/>
    <property type="match status" value="1"/>
</dbReference>
<dbReference type="InterPro" id="IPR006162">
    <property type="entry name" value="Ppantetheine_attach_site"/>
</dbReference>
<dbReference type="InterPro" id="IPR020841">
    <property type="entry name" value="PKS_Beta-ketoAc_synthase_dom"/>
</dbReference>
<organism evidence="15">
    <name type="scientific">Pseudomonas sp. 2663</name>
    <dbReference type="NCBI Taxonomy" id="764483"/>
    <lineage>
        <taxon>Bacteria</taxon>
        <taxon>Pseudomonadati</taxon>
        <taxon>Pseudomonadota</taxon>
        <taxon>Gammaproteobacteria</taxon>
        <taxon>Pseudomonadales</taxon>
        <taxon>Pseudomonadaceae</taxon>
        <taxon>Pseudomonas</taxon>
    </lineage>
</organism>
<dbReference type="SUPFAM" id="SSF53901">
    <property type="entry name" value="Thiolase-like"/>
    <property type="match status" value="2"/>
</dbReference>
<dbReference type="InterPro" id="IPR054514">
    <property type="entry name" value="RhiE-like_linker"/>
</dbReference>
<dbReference type="SMART" id="SM00822">
    <property type="entry name" value="PKS_KR"/>
    <property type="match status" value="1"/>
</dbReference>
<feature type="active site" description="Proton donor; for dehydratase activity" evidence="10">
    <location>
        <position position="1577"/>
    </location>
</feature>
<keyword evidence="5" id="KW-0596">Phosphopantetheine</keyword>
<sequence>MTENFENWFDRLRSDTLDERDGIALLASLRDALRGSGARAAAVPGDRLDGARLPRFATPDWQARSYREERQVAPTFDAVLVVGEASLAADWREGLTAAFSPARILWIDTGAQPPEAAHEDPVPDAVAENARVAVLLIDDLAQDGTVGEADEPHRYLTRLLWAFALLRNLLARRIERCHLLHLTPLRHALPIAAAWHGLAKSVVLESPRFASGGVWLSDSDAARVTPELVARELSELMPARHRDIAWIDGRRCERVLVAHAHGAVAPTVGPLACGETVLITGGAGGLGLAIAERLTTDFALRVVLCGRRAAHALDDRQRDWLARHPTVRYVSADVSDPDQVRTLMAELGAATPLAAVFHAAGGSDDAPLRAKSLRAIRAVLAPKVLGTQWLDRHAIGLGVRYFVCFSSVASLAGSVGQADYASGNGFMDEYCRLRQAASDASGGCCYLSINWPYWREGGMRADPGRLERIAADSGLTSLGTVEGVDSLLALLARPAPQVAVLPGERARIDRAFLATQPPERPVARAEADDPASGLRELVARTLKMAPEAIDADTPFSEYGFDSILLTELASTIGRRYPGLELEVGVFLDHPTLRELNDWLRVRLADTSSDPDIARAARPDEVAPSQGDPLLDRLRALASTILKLPATDIDAETSWSTFGFDSISLNEFAVLIARDFRTGPLAADLFLSCATLAELAAHLAARVRATEPAHERAPARRVAVSALTNPGPVPDATEEIAIIGMAGRFPGASDLPDFWRNLVEDRHAVTEIPADRWRWQDYAAGAPGKTDCHYAAFLTAIDRFDAAHFSISPREAELMDPQQRLLLECAWEAFENAAIAPDSVRGRRIGLFFGAEKHDYLSLIADADVDIDPYINTGNAHAMLTNRVSYFFGLTGPSMTLNTACSSSMTAIHAAVASLRSGASEMALAGGVNILLSPGLFVLNRKMGMLTACDRIKPFDRDASGHLFGEGLGLVLLKPLRLALRDGDPVHGVIRAVDVTHGGHGRFLTAPHAPSHEALIRGVLHQAGASPADVDYLEAQGSGDASTDRMELETYHALYGDRAGGEPLPIGSVKGHIAHLGAASGVTALIKVLLCMSHDRLLPILHHRQINWPHDEPFAGRLLTAHAEWRPKWVDGCRVPRVAAVHNFGYGGVNGHLLVREYLRAPAVEARWPAVARLWVVSARTAAQLRQSVARLVAYLRDGGYRLHGQREPGVESIAFTLQTGRQPLNHRLALWIGDTFKVDGLRTALARLDAWLADGHGDAHLLTGVVTPASRVEPSPASDEAADDPLRIAARWISGAPINWTACYGDTRPARISLPVYPFAATRYWVASRKDGDGAAPQGGSTAPGAAPALAGVPSAARARPAAVLHPLLHRLIPADRALRFLSTFSGDEPFFRDHRVRSAAMLPGAAYCEMFIAAATLAMPESERCSAGFRLEHLVWTRPLVPSDGTADIAVTMEPAMTPARRAGIDGRDVFRLTVGDVRSNDAQPYAQAIVVPEQRDTMPVPPVVAVEQLAVYSRGTRIDGARLYRRFAELGFEYGPSHRCIDALFYDGDEVLARMRPYEPDTHGTGYLLAPGLLDSALQASIGFDPAALDANHDGYLDGRLSPLLPFALERLRCHRTSGLSEHVRWVRLRRRAGMAGNPVVKLDVDLLDADGHVCARLEGYSARRVKSEVAACAVPATRRDAAGTIPVPLPEPAVWRDEDGVRVYSCRFEPNDLYLRHHRIDGQALLPAVALLDLARVIADTLPRDEAAAALRISRATWQKPVFVGTPGRDAALRVAHRDGCWTATLESGNGMQGGVAPYAQCDLTWTADVPDADPLPDRARRAGAPLSKADVAQRFAGSLVRESGNVLGLPGGIRIIGCESSADTTWLTLACEDGNDDSAGGARSTAFGLLFAIVDLCGRDREAAGLAIPYGIDECLLYRAFPRQVRVEIRAASPGTSARTRVYDIRIADLEHRPVMQITRLTMVAPREAAAGPAASPTALTDDATLALQQCLREWVGELQKIDPDEIGLDDDLATFGLDSFSFTALSSRLNDRFAIDTMPTVFFEHGTVRALANGLLRTYPNLAAGLRDDGRVTRRDEPGPGAISPVSASLPRGPAGTDAIAIVGMAIRLPRAKTLDAFRRRLITPHEEASGLEAAASNRADTDKNGADAATQADRVPPAWFGADVEEGASGRGLVSVLETVWHLFEDAGMAPATLRGSDTEVYLGVSSRATAESDLPVALPASHAFSNRISFEFDFHGPSQAIDTGCSSSLAALARGAERLRQRRCGLVVVGGVNVIAPTCGGEARASDNMDGGIGMVLLKRLDDALRDGDRIHAVVAAVAENHGGRTLSLAAPSVEAQRELLIAAYRQAGVGAAGIGHIELHGAGTAVADTIECEALRDAFTELRGRQAVPREAPRCMLGAIGGRLGALGAAGGMAGVIKTALMLRHQTIAGHPPWLDTRLVDLEGSGLEAVGEAARPWPATHNAQPRCAGVSSFGATGANAHAVLLEHVAVPAHRPDGMSPPDSARLFLLSAHSETALRAQARALASHLARCASADDIMADARGQVLHDMAYTLQAGRDALPWRFGVVATTSDALQRQLRLFSDDPTEGCAALAEFRVAHVDPLRPDFSDDEDMQALVRQWLEKGKRMHVLRLWLDGVSIDWRAAYRTRPGALTDLPPYPFPSAVALHEAGTDCAVAAAQTPARAAGDLAVDVRIRRLLIGGPERHASIDGNSPADAEALMQRIRHVGELLGATLSVGDAYRYPNVDALRTALRDRERRAEAADGVAAAASGDPFARYYRMAFGEIDGFERALLELDDDVILDVLHNVSPGKPPLLLLAPMGCLGTAWLHQVREFAADYSIIVCHYPGHAASSGTAALLSAAGTLADVARLIWTALDRLGIGLPVHLVGWSMGGLVAECMTAVDPERVASMTLVNGLDAPGNGGLDRAMRELVHEVSTQVAPEVYRHFEGDHFAIKACYDASILDAYLRCASATTVKKDLAAPRFPVLVLAGGRDRVIPPEASRRLWERFDGAAFELLDEAGHYLPMTHADWFNERLRQHLEVTV</sequence>
<dbReference type="InterPro" id="IPR014030">
    <property type="entry name" value="Ketoacyl_synth_N"/>
</dbReference>
<evidence type="ECO:0000256" key="3">
    <source>
        <dbReference type="ARBA" id="ARBA00005194"/>
    </source>
</evidence>
<evidence type="ECO:0000259" key="14">
    <source>
        <dbReference type="PROSITE" id="PS52019"/>
    </source>
</evidence>
<dbReference type="InterPro" id="IPR036736">
    <property type="entry name" value="ACP-like_sf"/>
</dbReference>
<keyword evidence="8" id="KW-0808">Transferase</keyword>
<evidence type="ECO:0000256" key="1">
    <source>
        <dbReference type="ARBA" id="ARBA00004496"/>
    </source>
</evidence>
<dbReference type="GO" id="GO:0005737">
    <property type="term" value="C:cytoplasm"/>
    <property type="evidence" value="ECO:0007669"/>
    <property type="project" value="UniProtKB-SubCell"/>
</dbReference>
<dbReference type="SUPFAM" id="SSF47336">
    <property type="entry name" value="ACP-like"/>
    <property type="match status" value="3"/>
</dbReference>
<dbReference type="EMBL" id="HM047288">
    <property type="protein sequence ID" value="ADH01490.1"/>
    <property type="molecule type" value="Genomic_DNA"/>
</dbReference>
<dbReference type="InterPro" id="IPR042104">
    <property type="entry name" value="PKS_dehydratase_sf"/>
</dbReference>
<evidence type="ECO:0000256" key="9">
    <source>
        <dbReference type="ARBA" id="ARBA00022737"/>
    </source>
</evidence>
<proteinExistence type="inferred from homology"/>
<keyword evidence="6" id="KW-0963">Cytoplasm</keyword>
<feature type="domain" description="PKS/mFAS DH" evidence="14">
    <location>
        <begin position="1366"/>
        <end position="1674"/>
    </location>
</feature>
<gene>
    <name evidence="15" type="primary">fr9I</name>
</gene>
<dbReference type="Gene3D" id="3.10.129.120">
    <property type="match status" value="1"/>
</dbReference>
<feature type="region of interest" description="Disordered" evidence="11">
    <location>
        <begin position="2134"/>
        <end position="2157"/>
    </location>
</feature>
<dbReference type="GO" id="GO:0031177">
    <property type="term" value="F:phosphopantetheine binding"/>
    <property type="evidence" value="ECO:0007669"/>
    <property type="project" value="InterPro"/>
</dbReference>
<feature type="compositionally biased region" description="Basic and acidic residues" evidence="11">
    <location>
        <begin position="2074"/>
        <end position="2083"/>
    </location>
</feature>
<dbReference type="Pfam" id="PF22336">
    <property type="entry name" value="RhiE-like_linker"/>
    <property type="match status" value="2"/>
</dbReference>
<dbReference type="InterPro" id="IPR020806">
    <property type="entry name" value="PKS_PP-bd"/>
</dbReference>
<feature type="active site" description="Proton acceptor; for dehydratase activity" evidence="10">
    <location>
        <position position="1395"/>
    </location>
</feature>
<dbReference type="Pfam" id="PF00109">
    <property type="entry name" value="ketoacyl-synt"/>
    <property type="match status" value="2"/>
</dbReference>
<dbReference type="SMART" id="SM00825">
    <property type="entry name" value="PKS_KS"/>
    <property type="match status" value="2"/>
</dbReference>
<comment type="pathway">
    <text evidence="2">Antibiotic biosynthesis.</text>
</comment>
<dbReference type="Gene3D" id="3.40.47.10">
    <property type="match status" value="2"/>
</dbReference>
<dbReference type="PROSITE" id="PS52004">
    <property type="entry name" value="KS3_2"/>
    <property type="match status" value="2"/>
</dbReference>
<evidence type="ECO:0000256" key="5">
    <source>
        <dbReference type="ARBA" id="ARBA00022450"/>
    </source>
</evidence>
<comment type="similarity">
    <text evidence="4">Belongs to the short-chain dehydrogenases/reductases (SDR) family.</text>
</comment>
<dbReference type="InterPro" id="IPR009081">
    <property type="entry name" value="PP-bd_ACP"/>
</dbReference>
<feature type="region of interest" description="Disordered" evidence="11">
    <location>
        <begin position="2074"/>
        <end position="2095"/>
    </location>
</feature>
<dbReference type="InterPro" id="IPR013968">
    <property type="entry name" value="PKS_KR"/>
</dbReference>
<feature type="domain" description="Carrier" evidence="12">
    <location>
        <begin position="1986"/>
        <end position="2064"/>
    </location>
</feature>
<dbReference type="PANTHER" id="PTHR43775">
    <property type="entry name" value="FATTY ACID SYNTHASE"/>
    <property type="match status" value="1"/>
</dbReference>
<feature type="domain" description="Ketosynthase family 3 (KS3)" evidence="13">
    <location>
        <begin position="2102"/>
        <end position="2494"/>
    </location>
</feature>
<dbReference type="InterPro" id="IPR020807">
    <property type="entry name" value="PKS_DH"/>
</dbReference>
<comment type="subcellular location">
    <subcellularLocation>
        <location evidence="1">Cytoplasm</location>
    </subcellularLocation>
</comment>
<evidence type="ECO:0000256" key="7">
    <source>
        <dbReference type="ARBA" id="ARBA00022553"/>
    </source>
</evidence>
<protein>
    <submittedName>
        <fullName evidence="15">Type I polyketide synthase</fullName>
    </submittedName>
</protein>
<dbReference type="PROSITE" id="PS52019">
    <property type="entry name" value="PKS_MFAS_DH"/>
    <property type="match status" value="1"/>
</dbReference>
<feature type="domain" description="Carrier" evidence="12">
    <location>
        <begin position="528"/>
        <end position="603"/>
    </location>
</feature>
<dbReference type="Pfam" id="PF21089">
    <property type="entry name" value="PKS_DH_N"/>
    <property type="match status" value="2"/>
</dbReference>
<comment type="pathway">
    <text evidence="3">Lipid metabolism; fatty acid biosynthesis.</text>
</comment>
<dbReference type="GO" id="GO:0005886">
    <property type="term" value="C:plasma membrane"/>
    <property type="evidence" value="ECO:0007669"/>
    <property type="project" value="TreeGrafter"/>
</dbReference>
<dbReference type="InterPro" id="IPR016039">
    <property type="entry name" value="Thiolase-like"/>
</dbReference>
<reference evidence="15" key="1">
    <citation type="journal article" date="2011" name="J. Am. Chem. Soc.">
        <title>Cloning and elucidation of the FR901464 gene cluster revealing a complex acyltransferase-less polyketide synthase using glycerate as starter units.</title>
        <authorList>
            <person name="Zhang F."/>
            <person name="He H.Y."/>
            <person name="Tang M.C."/>
            <person name="Tang Y.M."/>
            <person name="Zhou Q."/>
            <person name="Tang G.L."/>
        </authorList>
    </citation>
    <scope>NUCLEOTIDE SEQUENCE</scope>
    <source>
        <strain evidence="15">2663</strain>
    </source>
</reference>
<dbReference type="Pfam" id="PF14765">
    <property type="entry name" value="PS-DH"/>
    <property type="match status" value="1"/>
</dbReference>
<dbReference type="InterPro" id="IPR029058">
    <property type="entry name" value="AB_hydrolase_fold"/>
</dbReference>
<dbReference type="GO" id="GO:0004312">
    <property type="term" value="F:fatty acid synthase activity"/>
    <property type="evidence" value="ECO:0007669"/>
    <property type="project" value="TreeGrafter"/>
</dbReference>
<dbReference type="Pfam" id="PF08659">
    <property type="entry name" value="KR"/>
    <property type="match status" value="1"/>
</dbReference>
<keyword evidence="7" id="KW-0597">Phosphoprotein</keyword>
<evidence type="ECO:0000259" key="13">
    <source>
        <dbReference type="PROSITE" id="PS52004"/>
    </source>
</evidence>
<dbReference type="SMART" id="SM00823">
    <property type="entry name" value="PKS_PP"/>
    <property type="match status" value="3"/>
</dbReference>
<dbReference type="InterPro" id="IPR049552">
    <property type="entry name" value="PKS_DH_N"/>
</dbReference>